<evidence type="ECO:0000256" key="11">
    <source>
        <dbReference type="PIRSR" id="PIRSR037993-1"/>
    </source>
</evidence>
<dbReference type="GO" id="GO:0007346">
    <property type="term" value="P:regulation of mitotic cell cycle"/>
    <property type="evidence" value="ECO:0007669"/>
    <property type="project" value="TreeGrafter"/>
</dbReference>
<dbReference type="PROSITE" id="PS50011">
    <property type="entry name" value="PROTEIN_KINASE_DOM"/>
    <property type="match status" value="1"/>
</dbReference>
<keyword evidence="7" id="KW-0418">Kinase</keyword>
<dbReference type="Gene3D" id="1.10.510.10">
    <property type="entry name" value="Transferase(Phosphotransferase) domain 1"/>
    <property type="match status" value="1"/>
</dbReference>
<comment type="catalytic activity">
    <reaction evidence="10">
        <text>L-seryl-[protein] + ATP = O-phospho-L-seryl-[protein] + ADP + H(+)</text>
        <dbReference type="Rhea" id="RHEA:17989"/>
        <dbReference type="Rhea" id="RHEA-COMP:9863"/>
        <dbReference type="Rhea" id="RHEA-COMP:11604"/>
        <dbReference type="ChEBI" id="CHEBI:15378"/>
        <dbReference type="ChEBI" id="CHEBI:29999"/>
        <dbReference type="ChEBI" id="CHEBI:30616"/>
        <dbReference type="ChEBI" id="CHEBI:83421"/>
        <dbReference type="ChEBI" id="CHEBI:456216"/>
        <dbReference type="EC" id="2.7.11.1"/>
    </reaction>
</comment>
<evidence type="ECO:0000256" key="3">
    <source>
        <dbReference type="ARBA" id="ARBA00022527"/>
    </source>
</evidence>
<evidence type="ECO:0000256" key="7">
    <source>
        <dbReference type="ARBA" id="ARBA00022777"/>
    </source>
</evidence>
<evidence type="ECO:0000256" key="1">
    <source>
        <dbReference type="ARBA" id="ARBA00005505"/>
    </source>
</evidence>
<evidence type="ECO:0000313" key="15">
    <source>
        <dbReference type="Proteomes" id="UP000593565"/>
    </source>
</evidence>
<feature type="binding site" evidence="12">
    <location>
        <position position="43"/>
    </location>
    <ligand>
        <name>ATP</name>
        <dbReference type="ChEBI" id="CHEBI:30616"/>
    </ligand>
</feature>
<feature type="binding site" evidence="12">
    <location>
        <position position="100"/>
    </location>
    <ligand>
        <name>ATP</name>
        <dbReference type="ChEBI" id="CHEBI:30616"/>
    </ligand>
</feature>
<name>A0A7J6AZ80_AMEME</name>
<dbReference type="Gene3D" id="3.30.200.20">
    <property type="entry name" value="Phosphorylase Kinase, domain 1"/>
    <property type="match status" value="1"/>
</dbReference>
<dbReference type="EC" id="2.7.11.1" evidence="2"/>
<keyword evidence="3" id="KW-0723">Serine/threonine-protein kinase</keyword>
<evidence type="ECO:0000256" key="4">
    <source>
        <dbReference type="ARBA" id="ARBA00022553"/>
    </source>
</evidence>
<feature type="binding site" evidence="12">
    <location>
        <begin position="20"/>
        <end position="28"/>
    </location>
    <ligand>
        <name>ATP</name>
        <dbReference type="ChEBI" id="CHEBI:30616"/>
    </ligand>
</feature>
<dbReference type="InterPro" id="IPR008271">
    <property type="entry name" value="Ser/Thr_kinase_AS"/>
</dbReference>
<comment type="similarity">
    <text evidence="1">Belongs to the protein kinase superfamily. CAMK Ser/Thr protein kinase family. PIM subfamily.</text>
</comment>
<evidence type="ECO:0000259" key="13">
    <source>
        <dbReference type="PROSITE" id="PS50011"/>
    </source>
</evidence>
<dbReference type="Pfam" id="PF00069">
    <property type="entry name" value="Pkinase"/>
    <property type="match status" value="1"/>
</dbReference>
<keyword evidence="6" id="KW-0547">Nucleotide-binding</keyword>
<accession>A0A7J6AZ80</accession>
<protein>
    <recommendedName>
        <fullName evidence="2">non-specific serine/threonine protein kinase</fullName>
        <ecNumber evidence="2">2.7.11.1</ecNumber>
    </recommendedName>
</protein>
<dbReference type="SMART" id="SM00220">
    <property type="entry name" value="S_TKc"/>
    <property type="match status" value="1"/>
</dbReference>
<evidence type="ECO:0000256" key="6">
    <source>
        <dbReference type="ARBA" id="ARBA00022741"/>
    </source>
</evidence>
<dbReference type="PANTHER" id="PTHR22984">
    <property type="entry name" value="SERINE/THREONINE-PROTEIN KINASE PIM"/>
    <property type="match status" value="1"/>
</dbReference>
<feature type="active site" description="Proton acceptor" evidence="11">
    <location>
        <position position="147"/>
    </location>
</feature>
<dbReference type="GO" id="GO:0005524">
    <property type="term" value="F:ATP binding"/>
    <property type="evidence" value="ECO:0007669"/>
    <property type="project" value="UniProtKB-KW"/>
</dbReference>
<evidence type="ECO:0000256" key="9">
    <source>
        <dbReference type="ARBA" id="ARBA00047899"/>
    </source>
</evidence>
<evidence type="ECO:0000256" key="5">
    <source>
        <dbReference type="ARBA" id="ARBA00022679"/>
    </source>
</evidence>
<keyword evidence="5" id="KW-0808">Transferase</keyword>
<evidence type="ECO:0000256" key="2">
    <source>
        <dbReference type="ARBA" id="ARBA00012513"/>
    </source>
</evidence>
<dbReference type="GO" id="GO:0004674">
    <property type="term" value="F:protein serine/threonine kinase activity"/>
    <property type="evidence" value="ECO:0007669"/>
    <property type="project" value="UniProtKB-KW"/>
</dbReference>
<dbReference type="EMBL" id="JAAGNN010000006">
    <property type="protein sequence ID" value="KAF4087467.1"/>
    <property type="molecule type" value="Genomic_DNA"/>
</dbReference>
<evidence type="ECO:0000313" key="14">
    <source>
        <dbReference type="EMBL" id="KAF4087467.1"/>
    </source>
</evidence>
<comment type="caution">
    <text evidence="14">The sequence shown here is derived from an EMBL/GenBank/DDBJ whole genome shotgun (WGS) entry which is preliminary data.</text>
</comment>
<keyword evidence="15" id="KW-1185">Reference proteome</keyword>
<dbReference type="Proteomes" id="UP000593565">
    <property type="component" value="Unassembled WGS sequence"/>
</dbReference>
<evidence type="ECO:0000256" key="12">
    <source>
        <dbReference type="PIRSR" id="PIRSR037993-2"/>
    </source>
</evidence>
<dbReference type="InterPro" id="IPR011009">
    <property type="entry name" value="Kinase-like_dom_sf"/>
</dbReference>
<evidence type="ECO:0000256" key="8">
    <source>
        <dbReference type="ARBA" id="ARBA00022840"/>
    </source>
</evidence>
<organism evidence="14 15">
    <name type="scientific">Ameiurus melas</name>
    <name type="common">Black bullhead</name>
    <name type="synonym">Silurus melas</name>
    <dbReference type="NCBI Taxonomy" id="219545"/>
    <lineage>
        <taxon>Eukaryota</taxon>
        <taxon>Metazoa</taxon>
        <taxon>Chordata</taxon>
        <taxon>Craniata</taxon>
        <taxon>Vertebrata</taxon>
        <taxon>Euteleostomi</taxon>
        <taxon>Actinopterygii</taxon>
        <taxon>Neopterygii</taxon>
        <taxon>Teleostei</taxon>
        <taxon>Ostariophysi</taxon>
        <taxon>Siluriformes</taxon>
        <taxon>Ictaluridae</taxon>
        <taxon>Ameiurus</taxon>
    </lineage>
</organism>
<keyword evidence="4" id="KW-0597">Phosphoprotein</keyword>
<keyword evidence="8 12" id="KW-0067">ATP-binding</keyword>
<sequence length="272" mass="31012">MSFSSSFNAFCSQYTKTYRLGKGGCGSVFAGERVADKKLVAIKRVKNPPCITFPGGTYSLPREVCLMEIVNRPRRCENVVELLDWTRIPSSDSVYFLVLERPDKCMDLQKFCQLNNGRVSEPQARKIMWQVVRATHHSFECGVLHRDIKPANLLIDTETQQVKLIDFGCGDLLKDNPYTSYDGTKEFCPPEWFINRKYSGYSATVWSLGVLLFGLVSGRLPFNSKEEIINAQLRFPPGLSGDCCSLISWCLKKDPEERLPFQQILSHMWFNP</sequence>
<reference evidence="14 15" key="1">
    <citation type="submission" date="2020-02" db="EMBL/GenBank/DDBJ databases">
        <title>A chromosome-scale genome assembly of the black bullhead catfish (Ameiurus melas).</title>
        <authorList>
            <person name="Wen M."/>
            <person name="Zham M."/>
            <person name="Cabau C."/>
            <person name="Klopp C."/>
            <person name="Donnadieu C."/>
            <person name="Roques C."/>
            <person name="Bouchez O."/>
            <person name="Lampietro C."/>
            <person name="Jouanno E."/>
            <person name="Herpin A."/>
            <person name="Louis A."/>
            <person name="Berthelot C."/>
            <person name="Parey E."/>
            <person name="Roest-Crollius H."/>
            <person name="Braasch I."/>
            <person name="Postlethwait J."/>
            <person name="Robinson-Rechavi M."/>
            <person name="Echchiki A."/>
            <person name="Begum T."/>
            <person name="Montfort J."/>
            <person name="Schartl M."/>
            <person name="Bobe J."/>
            <person name="Guiguen Y."/>
        </authorList>
    </citation>
    <scope>NUCLEOTIDE SEQUENCE [LARGE SCALE GENOMIC DNA]</scope>
    <source>
        <strain evidence="14">M_S1</strain>
        <tissue evidence="14">Blood</tissue>
    </source>
</reference>
<dbReference type="GO" id="GO:0043066">
    <property type="term" value="P:negative regulation of apoptotic process"/>
    <property type="evidence" value="ECO:0007669"/>
    <property type="project" value="InterPro"/>
</dbReference>
<comment type="catalytic activity">
    <reaction evidence="9">
        <text>L-threonyl-[protein] + ATP = O-phospho-L-threonyl-[protein] + ADP + H(+)</text>
        <dbReference type="Rhea" id="RHEA:46608"/>
        <dbReference type="Rhea" id="RHEA-COMP:11060"/>
        <dbReference type="Rhea" id="RHEA-COMP:11605"/>
        <dbReference type="ChEBI" id="CHEBI:15378"/>
        <dbReference type="ChEBI" id="CHEBI:30013"/>
        <dbReference type="ChEBI" id="CHEBI:30616"/>
        <dbReference type="ChEBI" id="CHEBI:61977"/>
        <dbReference type="ChEBI" id="CHEBI:456216"/>
        <dbReference type="EC" id="2.7.11.1"/>
    </reaction>
</comment>
<proteinExistence type="inferred from homology"/>
<dbReference type="PROSITE" id="PS00108">
    <property type="entry name" value="PROTEIN_KINASE_ST"/>
    <property type="match status" value="1"/>
</dbReference>
<gene>
    <name evidence="14" type="ORF">AMELA_G00071010</name>
</gene>
<dbReference type="InterPro" id="IPR017348">
    <property type="entry name" value="PIM1/2/3"/>
</dbReference>
<dbReference type="SUPFAM" id="SSF56112">
    <property type="entry name" value="Protein kinase-like (PK-like)"/>
    <property type="match status" value="1"/>
</dbReference>
<dbReference type="GO" id="GO:0005737">
    <property type="term" value="C:cytoplasm"/>
    <property type="evidence" value="ECO:0007669"/>
    <property type="project" value="TreeGrafter"/>
</dbReference>
<feature type="domain" description="Protein kinase" evidence="13">
    <location>
        <begin position="14"/>
        <end position="270"/>
    </location>
</feature>
<dbReference type="PIRSF" id="PIRSF037993">
    <property type="entry name" value="STPK_Pim-1"/>
    <property type="match status" value="1"/>
</dbReference>
<dbReference type="AlphaFoldDB" id="A0A7J6AZ80"/>
<dbReference type="PANTHER" id="PTHR22984:SF11">
    <property type="entry name" value="AURORA KINASE-RELATED"/>
    <property type="match status" value="1"/>
</dbReference>
<dbReference type="InterPro" id="IPR051138">
    <property type="entry name" value="PIM_Ser/Thr_kinase"/>
</dbReference>
<feature type="binding site" evidence="12">
    <location>
        <position position="107"/>
    </location>
    <ligand>
        <name>ATP</name>
        <dbReference type="ChEBI" id="CHEBI:30616"/>
    </ligand>
</feature>
<dbReference type="InterPro" id="IPR000719">
    <property type="entry name" value="Prot_kinase_dom"/>
</dbReference>
<evidence type="ECO:0000256" key="10">
    <source>
        <dbReference type="ARBA" id="ARBA00048679"/>
    </source>
</evidence>